<evidence type="ECO:0000256" key="5">
    <source>
        <dbReference type="ARBA" id="ARBA00023002"/>
    </source>
</evidence>
<evidence type="ECO:0000256" key="3">
    <source>
        <dbReference type="ARBA" id="ARBA00022630"/>
    </source>
</evidence>
<dbReference type="InterPro" id="IPR013786">
    <property type="entry name" value="AcylCoA_DH/ox_N"/>
</dbReference>
<organism evidence="11 12">
    <name type="scientific">Enhygromyxa salina</name>
    <dbReference type="NCBI Taxonomy" id="215803"/>
    <lineage>
        <taxon>Bacteria</taxon>
        <taxon>Pseudomonadati</taxon>
        <taxon>Myxococcota</taxon>
        <taxon>Polyangia</taxon>
        <taxon>Nannocystales</taxon>
        <taxon>Nannocystaceae</taxon>
        <taxon>Enhygromyxa</taxon>
    </lineage>
</organism>
<dbReference type="GO" id="GO:0050660">
    <property type="term" value="F:flavin adenine dinucleotide binding"/>
    <property type="evidence" value="ECO:0007669"/>
    <property type="project" value="InterPro"/>
</dbReference>
<dbReference type="SUPFAM" id="SSF47203">
    <property type="entry name" value="Acyl-CoA dehydrogenase C-terminal domain-like"/>
    <property type="match status" value="1"/>
</dbReference>
<keyword evidence="4 6" id="KW-0274">FAD</keyword>
<keyword evidence="3 6" id="KW-0285">Flavoprotein</keyword>
<dbReference type="Pfam" id="PF12806">
    <property type="entry name" value="Acyl-CoA_dh_C"/>
    <property type="match status" value="1"/>
</dbReference>
<dbReference type="EMBL" id="PVNK01000011">
    <property type="protein sequence ID" value="PRQ05492.1"/>
    <property type="molecule type" value="Genomic_DNA"/>
</dbReference>
<sequence>MSSTAFTFDTEDVLFTYFDQLRIHERLGECERYADFDRDIYETVVEELYKLARDVFAPINASGDREGCSLDDEGNVTVPKGYKEAWDQMREGGWTAPRAEPELGGGGMPSVIGAFFSEVMSGANMSLQMYVGLSTAAARVIRKYGLEQLAKPVAEKIFTGEWGGTMCLTEAGAGSSVGDNRTKATPSPDEDQVWLLEGEKIFITGGDSNLVSNICHLVLARTPGSPEGTKGLSLFVVPKFWFDPATLELGERNGAHVLKLEHKMGIKGSATCVLGLGSRGPCRGWMVGKEREGIRMMFDMMNEARIGVGIQGLAAGSAAFQYARSYVHERVQGTSLKQIRDPEARRVPIVQHPDVRRMLMDQKVLVQTMRAMAYRLAMTDDIAEAHPDEDTRAKLHRRVDLLVPIVKSMCTDLGFNVAVTGVQIFGGYGFTQEFPVEQLVRDAKIQSIYEGTNGIQALDLLGRKMRMEGGRLFMEWMQDAKAEVEAAQTEGFVDQASALGKAIDAVAAAAMHIASVGQRDIEEAMLQAVPFLNAFGYTVLGQEALDQARVAKKKIADSGETNFLKGKLLNLDYYVATYLPHVIASSKAIRAGNVSCLDPALFTE</sequence>
<keyword evidence="5 6" id="KW-0560">Oxidoreductase</keyword>
<dbReference type="PANTHER" id="PTHR42803:SF1">
    <property type="entry name" value="BROAD-SPECIFICITY LINEAR ACYL-COA DEHYDROGENASE FADE5"/>
    <property type="match status" value="1"/>
</dbReference>
<evidence type="ECO:0000259" key="9">
    <source>
        <dbReference type="Pfam" id="PF02771"/>
    </source>
</evidence>
<dbReference type="InterPro" id="IPR006091">
    <property type="entry name" value="Acyl-CoA_Oxase/DH_mid-dom"/>
</dbReference>
<comment type="similarity">
    <text evidence="2 6">Belongs to the acyl-CoA dehydrogenase family.</text>
</comment>
<reference evidence="11 12" key="1">
    <citation type="submission" date="2018-03" db="EMBL/GenBank/DDBJ databases">
        <title>Draft Genome Sequences of the Obligatory Marine Myxobacteria Enhygromyxa salina SWB005.</title>
        <authorList>
            <person name="Poehlein A."/>
            <person name="Moghaddam J.A."/>
            <person name="Harms H."/>
            <person name="Alanjari M."/>
            <person name="Koenig G.M."/>
            <person name="Daniel R."/>
            <person name="Schaeberle T.F."/>
        </authorList>
    </citation>
    <scope>NUCLEOTIDE SEQUENCE [LARGE SCALE GENOMIC DNA]</scope>
    <source>
        <strain evidence="11 12">SWB005</strain>
    </source>
</reference>
<dbReference type="RefSeq" id="WP_181197142.1">
    <property type="nucleotide sequence ID" value="NZ_PVNK01000011.1"/>
</dbReference>
<dbReference type="Pfam" id="PF02770">
    <property type="entry name" value="Acyl-CoA_dh_M"/>
    <property type="match status" value="1"/>
</dbReference>
<feature type="domain" description="Acyl-CoA dehydrogenase/oxidase C-terminal" evidence="7">
    <location>
        <begin position="292"/>
        <end position="459"/>
    </location>
</feature>
<evidence type="ECO:0000313" key="11">
    <source>
        <dbReference type="EMBL" id="PRQ05492.1"/>
    </source>
</evidence>
<dbReference type="AlphaFoldDB" id="A0A2S9YKD4"/>
<feature type="domain" description="Acetyl-CoA dehydrogenase-like C-terminal" evidence="10">
    <location>
        <begin position="482"/>
        <end position="598"/>
    </location>
</feature>
<dbReference type="InterPro" id="IPR036250">
    <property type="entry name" value="AcylCo_DH-like_C"/>
</dbReference>
<evidence type="ECO:0000259" key="8">
    <source>
        <dbReference type="Pfam" id="PF02770"/>
    </source>
</evidence>
<evidence type="ECO:0000256" key="1">
    <source>
        <dbReference type="ARBA" id="ARBA00001974"/>
    </source>
</evidence>
<gene>
    <name evidence="11" type="primary">mmgC_1</name>
    <name evidence="11" type="ORF">ENSA5_02200</name>
</gene>
<dbReference type="InterPro" id="IPR009100">
    <property type="entry name" value="AcylCoA_DH/oxidase_NM_dom_sf"/>
</dbReference>
<feature type="domain" description="Acyl-CoA dehydrogenase/oxidase N-terminal" evidence="9">
    <location>
        <begin position="78"/>
        <end position="161"/>
    </location>
</feature>
<dbReference type="Pfam" id="PF00441">
    <property type="entry name" value="Acyl-CoA_dh_1"/>
    <property type="match status" value="1"/>
</dbReference>
<dbReference type="PANTHER" id="PTHR42803">
    <property type="entry name" value="ACYL-COA DEHYDROGENASE"/>
    <property type="match status" value="1"/>
</dbReference>
<dbReference type="Gene3D" id="1.20.140.10">
    <property type="entry name" value="Butyryl-CoA Dehydrogenase, subunit A, domain 3"/>
    <property type="match status" value="1"/>
</dbReference>
<keyword evidence="12" id="KW-1185">Reference proteome</keyword>
<comment type="cofactor">
    <cofactor evidence="1 6">
        <name>FAD</name>
        <dbReference type="ChEBI" id="CHEBI:57692"/>
    </cofactor>
</comment>
<dbReference type="GO" id="GO:0005886">
    <property type="term" value="C:plasma membrane"/>
    <property type="evidence" value="ECO:0007669"/>
    <property type="project" value="TreeGrafter"/>
</dbReference>
<dbReference type="InterPro" id="IPR052166">
    <property type="entry name" value="Diverse_Acyl-CoA_DH"/>
</dbReference>
<evidence type="ECO:0000313" key="12">
    <source>
        <dbReference type="Proteomes" id="UP000237968"/>
    </source>
</evidence>
<feature type="domain" description="Acyl-CoA oxidase/dehydrogenase middle" evidence="8">
    <location>
        <begin position="166"/>
        <end position="274"/>
    </location>
</feature>
<evidence type="ECO:0000256" key="6">
    <source>
        <dbReference type="RuleBase" id="RU362125"/>
    </source>
</evidence>
<dbReference type="Gene3D" id="2.40.110.10">
    <property type="entry name" value="Butyryl-CoA Dehydrogenase, subunit A, domain 2"/>
    <property type="match status" value="1"/>
</dbReference>
<dbReference type="Pfam" id="PF02771">
    <property type="entry name" value="Acyl-CoA_dh_N"/>
    <property type="match status" value="1"/>
</dbReference>
<dbReference type="Gene3D" id="1.10.540.10">
    <property type="entry name" value="Acyl-CoA dehydrogenase/oxidase, N-terminal domain"/>
    <property type="match status" value="1"/>
</dbReference>
<dbReference type="Proteomes" id="UP000237968">
    <property type="component" value="Unassembled WGS sequence"/>
</dbReference>
<protein>
    <submittedName>
        <fullName evidence="11">Acyl-CoA dehydrogenase</fullName>
        <ecNumber evidence="11">1.3.99.-</ecNumber>
    </submittedName>
</protein>
<dbReference type="GO" id="GO:0016627">
    <property type="term" value="F:oxidoreductase activity, acting on the CH-CH group of donors"/>
    <property type="evidence" value="ECO:0007669"/>
    <property type="project" value="InterPro"/>
</dbReference>
<comment type="caution">
    <text evidence="11">The sequence shown here is derived from an EMBL/GenBank/DDBJ whole genome shotgun (WGS) entry which is preliminary data.</text>
</comment>
<name>A0A2S9YKD4_9BACT</name>
<dbReference type="InterPro" id="IPR025878">
    <property type="entry name" value="Acyl-CoA_dh-like_C_dom"/>
</dbReference>
<dbReference type="InterPro" id="IPR009075">
    <property type="entry name" value="AcylCo_DH/oxidase_C"/>
</dbReference>
<evidence type="ECO:0000259" key="10">
    <source>
        <dbReference type="Pfam" id="PF12806"/>
    </source>
</evidence>
<proteinExistence type="inferred from homology"/>
<accession>A0A2S9YKD4</accession>
<dbReference type="InterPro" id="IPR046373">
    <property type="entry name" value="Acyl-CoA_Oxase/DH_mid-dom_sf"/>
</dbReference>
<dbReference type="EC" id="1.3.99.-" evidence="11"/>
<evidence type="ECO:0000259" key="7">
    <source>
        <dbReference type="Pfam" id="PF00441"/>
    </source>
</evidence>
<dbReference type="SUPFAM" id="SSF56645">
    <property type="entry name" value="Acyl-CoA dehydrogenase NM domain-like"/>
    <property type="match status" value="1"/>
</dbReference>
<dbReference type="InterPro" id="IPR037069">
    <property type="entry name" value="AcylCoA_DH/ox_N_sf"/>
</dbReference>
<evidence type="ECO:0000256" key="4">
    <source>
        <dbReference type="ARBA" id="ARBA00022827"/>
    </source>
</evidence>
<evidence type="ECO:0000256" key="2">
    <source>
        <dbReference type="ARBA" id="ARBA00009347"/>
    </source>
</evidence>